<sequence length="474" mass="52938">MGRKLTLNFAPSAAAAAAGRKRKGSTFAPLPACKRRAPAQPAGGWASLPTDIVGLVTRRLLGEGDGDVVDYICFRAVCSYWRACTPAPRDSDLRDPRLRPRGWVALCDGDAVRPDGACEIAFFHTRTARRLRVPLPELRLHRVVGFTDGLVVLLHERTTAVRVLHPFTRDAVDFPPLLTMYFQVVRQKASLLDMNAAVCSSASSSSADSVVVWFPYTDVVLAADPGSSDWEVLHRGFYVGCALPFQGRLYATMSCSSEIVQLYPPRRKAVPLENHVVIAHAPHSADREVCTFYLAESGGRMLLAVRQPAPYANGAEWNALEWSRRLVCRLYVVDLNGSQRRKLIPVKNIGDTALFLSGDRCLSVSARDLPSLSSNSIYFTLPQYPILVLSLGTGLSERLADSCQIHDGKERIRPSVRPFTIVDHLITYCNPREWSKGLMFHEYHYIPRSFEELIKKIRAQERELRLPRIAFHSR</sequence>
<evidence type="ECO:0000313" key="3">
    <source>
        <dbReference type="Proteomes" id="UP000324705"/>
    </source>
</evidence>
<organism evidence="2 3">
    <name type="scientific">Triticum turgidum subsp. durum</name>
    <name type="common">Durum wheat</name>
    <name type="synonym">Triticum durum</name>
    <dbReference type="NCBI Taxonomy" id="4567"/>
    <lineage>
        <taxon>Eukaryota</taxon>
        <taxon>Viridiplantae</taxon>
        <taxon>Streptophyta</taxon>
        <taxon>Embryophyta</taxon>
        <taxon>Tracheophyta</taxon>
        <taxon>Spermatophyta</taxon>
        <taxon>Magnoliopsida</taxon>
        <taxon>Liliopsida</taxon>
        <taxon>Poales</taxon>
        <taxon>Poaceae</taxon>
        <taxon>BOP clade</taxon>
        <taxon>Pooideae</taxon>
        <taxon>Triticodae</taxon>
        <taxon>Triticeae</taxon>
        <taxon>Triticinae</taxon>
        <taxon>Triticum</taxon>
    </lineage>
</organism>
<dbReference type="InterPro" id="IPR005174">
    <property type="entry name" value="KIB1-4_b-propeller"/>
</dbReference>
<dbReference type="Gramene" id="TRITD6Av1G206150.1">
    <property type="protein sequence ID" value="TRITD6Av1G206150.1"/>
    <property type="gene ID" value="TRITD6Av1G206150"/>
</dbReference>
<proteinExistence type="predicted"/>
<reference evidence="2 3" key="1">
    <citation type="submission" date="2017-09" db="EMBL/GenBank/DDBJ databases">
        <authorList>
            <consortium name="International Durum Wheat Genome Sequencing Consortium (IDWGSC)"/>
            <person name="Milanesi L."/>
        </authorList>
    </citation>
    <scope>NUCLEOTIDE SEQUENCE [LARGE SCALE GENOMIC DNA]</scope>
    <source>
        <strain evidence="3">cv. Svevo</strain>
    </source>
</reference>
<dbReference type="EMBL" id="LT934121">
    <property type="protein sequence ID" value="VAI50393.1"/>
    <property type="molecule type" value="Genomic_DNA"/>
</dbReference>
<dbReference type="PANTHER" id="PTHR33165:SF72">
    <property type="entry name" value="F-BOX DOMAIN-CONTAINING PROTEIN"/>
    <property type="match status" value="1"/>
</dbReference>
<feature type="domain" description="KIB1-4 beta-propeller" evidence="1">
    <location>
        <begin position="128"/>
        <end position="380"/>
    </location>
</feature>
<evidence type="ECO:0000259" key="1">
    <source>
        <dbReference type="Pfam" id="PF03478"/>
    </source>
</evidence>
<dbReference type="Proteomes" id="UP000324705">
    <property type="component" value="Chromosome 6A"/>
</dbReference>
<dbReference type="AlphaFoldDB" id="A0A9R0Y9I3"/>
<protein>
    <recommendedName>
        <fullName evidence="1">KIB1-4 beta-propeller domain-containing protein</fullName>
    </recommendedName>
</protein>
<evidence type="ECO:0000313" key="2">
    <source>
        <dbReference type="EMBL" id="VAI50393.1"/>
    </source>
</evidence>
<dbReference type="PANTHER" id="PTHR33165">
    <property type="entry name" value="F-BOX DOMAIN CONTAINING PROTEIN-LIKE-RELATED"/>
    <property type="match status" value="1"/>
</dbReference>
<dbReference type="OMA" id="PACKRRA"/>
<accession>A0A9R0Y9I3</accession>
<keyword evidence="3" id="KW-1185">Reference proteome</keyword>
<dbReference type="Pfam" id="PF03478">
    <property type="entry name" value="Beta-prop_KIB1-4"/>
    <property type="match status" value="1"/>
</dbReference>
<name>A0A9R0Y9I3_TRITD</name>
<gene>
    <name evidence="2" type="ORF">TRITD_6Av1G206150</name>
</gene>